<dbReference type="EMBL" id="JAPFFF010000003">
    <property type="protein sequence ID" value="KAK8894530.1"/>
    <property type="molecule type" value="Genomic_DNA"/>
</dbReference>
<feature type="compositionally biased region" description="Basic and acidic residues" evidence="1">
    <location>
        <begin position="238"/>
        <end position="249"/>
    </location>
</feature>
<gene>
    <name evidence="2" type="ORF">M9Y10_022964</name>
</gene>
<keyword evidence="3" id="KW-1185">Reference proteome</keyword>
<feature type="region of interest" description="Disordered" evidence="1">
    <location>
        <begin position="1"/>
        <end position="25"/>
    </location>
</feature>
<organism evidence="2 3">
    <name type="scientific">Tritrichomonas musculus</name>
    <dbReference type="NCBI Taxonomy" id="1915356"/>
    <lineage>
        <taxon>Eukaryota</taxon>
        <taxon>Metamonada</taxon>
        <taxon>Parabasalia</taxon>
        <taxon>Tritrichomonadida</taxon>
        <taxon>Tritrichomonadidae</taxon>
        <taxon>Tritrichomonas</taxon>
    </lineage>
</organism>
<dbReference type="Proteomes" id="UP001470230">
    <property type="component" value="Unassembled WGS sequence"/>
</dbReference>
<evidence type="ECO:0000313" key="3">
    <source>
        <dbReference type="Proteomes" id="UP001470230"/>
    </source>
</evidence>
<accession>A0ABR2KX29</accession>
<name>A0ABR2KX29_9EUKA</name>
<reference evidence="2 3" key="1">
    <citation type="submission" date="2024-04" db="EMBL/GenBank/DDBJ databases">
        <title>Tritrichomonas musculus Genome.</title>
        <authorList>
            <person name="Alves-Ferreira E."/>
            <person name="Grigg M."/>
            <person name="Lorenzi H."/>
            <person name="Galac M."/>
        </authorList>
    </citation>
    <scope>NUCLEOTIDE SEQUENCE [LARGE SCALE GENOMIC DNA]</scope>
    <source>
        <strain evidence="2 3">EAF2021</strain>
    </source>
</reference>
<evidence type="ECO:0000313" key="2">
    <source>
        <dbReference type="EMBL" id="KAK8894530.1"/>
    </source>
</evidence>
<feature type="region of interest" description="Disordered" evidence="1">
    <location>
        <begin position="192"/>
        <end position="266"/>
    </location>
</feature>
<feature type="compositionally biased region" description="Low complexity" evidence="1">
    <location>
        <begin position="1"/>
        <end position="11"/>
    </location>
</feature>
<sequence length="429" mass="50639">MSKTSRSSSSRLNLINQENDDLDAEIESLYHDLQSDSNSDENQNSIDDEIFSRQSRHSRAQYQGNSSHNRLYSDSVEVLEKRNHLLDHTFDDIESSELLLPKQTIRIRGYKPPSERIYESVNKKRQFMQEAEYEKRQKFEEEYTFRPQINEMSRQMPYDPSHLIENKSNNSNQDSYESQFTVVKTGKFINPQSKQIAERTKSDFYSRQFRKPLRSSHNTEQNDKKKKKKLSASEQNELVERLTKPKEPIKPPQVTQTPKRTKRSDPQVFERLASQSVKKQAPKPVEFQYSSKMDPKSREITKGINQDLFEESLILHERQRRRAEEEKQWQDMAEALECSFQPTIRRNKIPTPRKAQINGMDDFLERMRKGQQESERKKKLESQEVTVPKRHFNPIIITAQSNAFQKRQKTVEDINKSIDAVLSEINMVF</sequence>
<protein>
    <submittedName>
        <fullName evidence="2">Uncharacterized protein</fullName>
    </submittedName>
</protein>
<evidence type="ECO:0000256" key="1">
    <source>
        <dbReference type="SAM" id="MobiDB-lite"/>
    </source>
</evidence>
<proteinExistence type="predicted"/>
<comment type="caution">
    <text evidence="2">The sequence shown here is derived from an EMBL/GenBank/DDBJ whole genome shotgun (WGS) entry which is preliminary data.</text>
</comment>